<keyword evidence="3 6" id="KW-0812">Transmembrane</keyword>
<keyword evidence="5 6" id="KW-0472">Membrane</keyword>
<evidence type="ECO:0000256" key="3">
    <source>
        <dbReference type="ARBA" id="ARBA00022692"/>
    </source>
</evidence>
<organism evidence="7 8">
    <name type="scientific">Actinobaculum massiliense ACS-171-V-Col2</name>
    <dbReference type="NCBI Taxonomy" id="883066"/>
    <lineage>
        <taxon>Bacteria</taxon>
        <taxon>Bacillati</taxon>
        <taxon>Actinomycetota</taxon>
        <taxon>Actinomycetes</taxon>
        <taxon>Actinomycetales</taxon>
        <taxon>Actinomycetaceae</taxon>
        <taxon>Actinobaculum</taxon>
    </lineage>
</organism>
<dbReference type="InterPro" id="IPR002781">
    <property type="entry name" value="TM_pro_TauE-like"/>
</dbReference>
<proteinExistence type="inferred from homology"/>
<dbReference type="AlphaFoldDB" id="K9EGI6"/>
<feature type="transmembrane region" description="Helical" evidence="6">
    <location>
        <begin position="76"/>
        <end position="95"/>
    </location>
</feature>
<sequence>MLILAVFFVGLIGAIIGYLSGVASVFTYPALLLLGFPPVIANTTNVFSNVGGGLGSTLSGLRYIRRITTYPRVPQYIISAIGGALGAVLLLGVSASVFEAVVPWLVLFAVLSVVLAPLATRAGWHVNVGTGVFLVLVFGVGIYSGYFGAASAVMYMAVAALFTPLTTREALLLKAPITTVANAVATVYYLANGAVNVPAAVSMMVGGLVGGWIGPKIGHYFSDRTIRVFVLVCGLALFVWLLVR</sequence>
<comment type="subcellular location">
    <subcellularLocation>
        <location evidence="6">Cell membrane</location>
        <topology evidence="6">Multi-pass membrane protein</topology>
    </subcellularLocation>
    <subcellularLocation>
        <location evidence="1">Membrane</location>
        <topology evidence="1">Multi-pass membrane protein</topology>
    </subcellularLocation>
</comment>
<dbReference type="PANTHER" id="PTHR43701">
    <property type="entry name" value="MEMBRANE TRANSPORTER PROTEIN MJ0441-RELATED"/>
    <property type="match status" value="1"/>
</dbReference>
<dbReference type="GO" id="GO:0005886">
    <property type="term" value="C:plasma membrane"/>
    <property type="evidence" value="ECO:0007669"/>
    <property type="project" value="UniProtKB-SubCell"/>
</dbReference>
<dbReference type="Proteomes" id="UP000009888">
    <property type="component" value="Unassembled WGS sequence"/>
</dbReference>
<gene>
    <name evidence="7" type="ORF">HMPREF9233_01124</name>
</gene>
<dbReference type="InterPro" id="IPR051598">
    <property type="entry name" value="TSUP/Inactive_protease-like"/>
</dbReference>
<dbReference type="RefSeq" id="WP_007001330.1">
    <property type="nucleotide sequence ID" value="NZ_JH992955.1"/>
</dbReference>
<feature type="transmembrane region" description="Helical" evidence="6">
    <location>
        <begin position="45"/>
        <end position="64"/>
    </location>
</feature>
<evidence type="ECO:0000256" key="4">
    <source>
        <dbReference type="ARBA" id="ARBA00022989"/>
    </source>
</evidence>
<dbReference type="PATRIC" id="fig|883066.3.peg.1181"/>
<feature type="transmembrane region" description="Helical" evidence="6">
    <location>
        <begin position="101"/>
        <end position="119"/>
    </location>
</feature>
<evidence type="ECO:0000256" key="1">
    <source>
        <dbReference type="ARBA" id="ARBA00004141"/>
    </source>
</evidence>
<feature type="transmembrane region" description="Helical" evidence="6">
    <location>
        <begin position="197"/>
        <end position="214"/>
    </location>
</feature>
<dbReference type="eggNOG" id="COG0730">
    <property type="taxonomic scope" value="Bacteria"/>
</dbReference>
<dbReference type="HOGENOM" id="CLU_045498_7_0_11"/>
<evidence type="ECO:0000256" key="6">
    <source>
        <dbReference type="RuleBase" id="RU363041"/>
    </source>
</evidence>
<dbReference type="EMBL" id="AGWL01000006">
    <property type="protein sequence ID" value="EKU94986.1"/>
    <property type="molecule type" value="Genomic_DNA"/>
</dbReference>
<dbReference type="PANTHER" id="PTHR43701:SF2">
    <property type="entry name" value="MEMBRANE TRANSPORTER PROTEIN YJNA-RELATED"/>
    <property type="match status" value="1"/>
</dbReference>
<dbReference type="STRING" id="202789.GCA_001457435_00991"/>
<protein>
    <recommendedName>
        <fullName evidence="6">Probable membrane transporter protein</fullName>
    </recommendedName>
</protein>
<evidence type="ECO:0000313" key="7">
    <source>
        <dbReference type="EMBL" id="EKU94986.1"/>
    </source>
</evidence>
<reference evidence="7 8" key="1">
    <citation type="submission" date="2012-09" db="EMBL/GenBank/DDBJ databases">
        <title>The Genome Sequence of Actinobaculum massiliae ACS-171-V-COL2.</title>
        <authorList>
            <consortium name="The Broad Institute Genome Sequencing Platform"/>
            <person name="Earl A."/>
            <person name="Ward D."/>
            <person name="Feldgarden M."/>
            <person name="Gevers D."/>
            <person name="Saerens B."/>
            <person name="Vaneechoutte M."/>
            <person name="Walker B."/>
            <person name="Young S.K."/>
            <person name="Zeng Q."/>
            <person name="Gargeya S."/>
            <person name="Fitzgerald M."/>
            <person name="Haas B."/>
            <person name="Abouelleil A."/>
            <person name="Alvarado L."/>
            <person name="Arachchi H.M."/>
            <person name="Berlin A."/>
            <person name="Chapman S.B."/>
            <person name="Goldberg J."/>
            <person name="Griggs A."/>
            <person name="Gujja S."/>
            <person name="Hansen M."/>
            <person name="Howarth C."/>
            <person name="Imamovic A."/>
            <person name="Larimer J."/>
            <person name="McCowen C."/>
            <person name="Montmayeur A."/>
            <person name="Murphy C."/>
            <person name="Neiman D."/>
            <person name="Pearson M."/>
            <person name="Priest M."/>
            <person name="Roberts A."/>
            <person name="Saif S."/>
            <person name="Shea T."/>
            <person name="Sisk P."/>
            <person name="Sykes S."/>
            <person name="Wortman J."/>
            <person name="Nusbaum C."/>
            <person name="Birren B."/>
        </authorList>
    </citation>
    <scope>NUCLEOTIDE SEQUENCE [LARGE SCALE GENOMIC DNA]</scope>
    <source>
        <strain evidence="8">ACS-171-V-Col2</strain>
    </source>
</reference>
<evidence type="ECO:0000256" key="5">
    <source>
        <dbReference type="ARBA" id="ARBA00023136"/>
    </source>
</evidence>
<evidence type="ECO:0000313" key="8">
    <source>
        <dbReference type="Proteomes" id="UP000009888"/>
    </source>
</evidence>
<accession>K9EGI6</accession>
<keyword evidence="6" id="KW-1003">Cell membrane</keyword>
<feature type="transmembrane region" description="Helical" evidence="6">
    <location>
        <begin position="172"/>
        <end position="191"/>
    </location>
</feature>
<evidence type="ECO:0000256" key="2">
    <source>
        <dbReference type="ARBA" id="ARBA00009142"/>
    </source>
</evidence>
<keyword evidence="4 6" id="KW-1133">Transmembrane helix</keyword>
<name>K9EGI6_9ACTO</name>
<dbReference type="Pfam" id="PF01925">
    <property type="entry name" value="TauE"/>
    <property type="match status" value="1"/>
</dbReference>
<feature type="transmembrane region" description="Helical" evidence="6">
    <location>
        <begin position="226"/>
        <end position="243"/>
    </location>
</feature>
<comment type="caution">
    <text evidence="7">The sequence shown here is derived from an EMBL/GenBank/DDBJ whole genome shotgun (WGS) entry which is preliminary data.</text>
</comment>
<keyword evidence="8" id="KW-1185">Reference proteome</keyword>
<comment type="similarity">
    <text evidence="2 6">Belongs to the 4-toluene sulfonate uptake permease (TSUP) (TC 2.A.102) family.</text>
</comment>
<feature type="transmembrane region" description="Helical" evidence="6">
    <location>
        <begin position="126"/>
        <end position="143"/>
    </location>
</feature>